<feature type="domain" description="ABC transmembrane type-1" evidence="14">
    <location>
        <begin position="1"/>
        <end position="131"/>
    </location>
</feature>
<dbReference type="PROSITE" id="PS50893">
    <property type="entry name" value="ABC_TRANSPORTER_2"/>
    <property type="match status" value="1"/>
</dbReference>
<dbReference type="PROSITE" id="PS50929">
    <property type="entry name" value="ABC_TM1F"/>
    <property type="match status" value="1"/>
</dbReference>
<evidence type="ECO:0000256" key="11">
    <source>
        <dbReference type="SAM" id="MobiDB-lite"/>
    </source>
</evidence>
<organism evidence="15">
    <name type="scientific">Arcella intermedia</name>
    <dbReference type="NCBI Taxonomy" id="1963864"/>
    <lineage>
        <taxon>Eukaryota</taxon>
        <taxon>Amoebozoa</taxon>
        <taxon>Tubulinea</taxon>
        <taxon>Elardia</taxon>
        <taxon>Arcellinida</taxon>
        <taxon>Sphaerothecina</taxon>
        <taxon>Arcellidae</taxon>
        <taxon>Arcella</taxon>
    </lineage>
</organism>
<keyword evidence="7" id="KW-0067">ATP-binding</keyword>
<dbReference type="GO" id="GO:0140359">
    <property type="term" value="F:ABC-type transporter activity"/>
    <property type="evidence" value="ECO:0007669"/>
    <property type="project" value="InterPro"/>
</dbReference>
<feature type="region of interest" description="Disordered" evidence="11">
    <location>
        <begin position="174"/>
        <end position="193"/>
    </location>
</feature>
<dbReference type="InterPro" id="IPR011527">
    <property type="entry name" value="ABC1_TM_dom"/>
</dbReference>
<name>A0A6B2L343_9EUKA</name>
<evidence type="ECO:0000256" key="7">
    <source>
        <dbReference type="ARBA" id="ARBA00022840"/>
    </source>
</evidence>
<evidence type="ECO:0000256" key="1">
    <source>
        <dbReference type="ARBA" id="ARBA00004141"/>
    </source>
</evidence>
<dbReference type="GO" id="GO:0005524">
    <property type="term" value="F:ATP binding"/>
    <property type="evidence" value="ECO:0007669"/>
    <property type="project" value="UniProtKB-KW"/>
</dbReference>
<dbReference type="PANTHER" id="PTHR24223:SF456">
    <property type="entry name" value="MULTIDRUG RESISTANCE-ASSOCIATED PROTEIN LETHAL(2)03659"/>
    <property type="match status" value="1"/>
</dbReference>
<evidence type="ECO:0000259" key="14">
    <source>
        <dbReference type="PROSITE" id="PS50929"/>
    </source>
</evidence>
<dbReference type="Pfam" id="PF00005">
    <property type="entry name" value="ABC_tran"/>
    <property type="match status" value="1"/>
</dbReference>
<evidence type="ECO:0000259" key="13">
    <source>
        <dbReference type="PROSITE" id="PS50893"/>
    </source>
</evidence>
<dbReference type="InterPro" id="IPR050173">
    <property type="entry name" value="ABC_transporter_C-like"/>
</dbReference>
<dbReference type="Gene3D" id="1.20.1560.10">
    <property type="entry name" value="ABC transporter type 1, transmembrane domain"/>
    <property type="match status" value="1"/>
</dbReference>
<evidence type="ECO:0000256" key="10">
    <source>
        <dbReference type="ARBA" id="ARBA00023180"/>
    </source>
</evidence>
<evidence type="ECO:0000256" key="6">
    <source>
        <dbReference type="ARBA" id="ARBA00022741"/>
    </source>
</evidence>
<evidence type="ECO:0000256" key="9">
    <source>
        <dbReference type="ARBA" id="ARBA00023136"/>
    </source>
</evidence>
<keyword evidence="8 12" id="KW-1133">Transmembrane helix</keyword>
<evidence type="ECO:0000256" key="2">
    <source>
        <dbReference type="ARBA" id="ARBA00009726"/>
    </source>
</evidence>
<dbReference type="InterPro" id="IPR036640">
    <property type="entry name" value="ABC1_TM_sf"/>
</dbReference>
<dbReference type="AlphaFoldDB" id="A0A6B2L343"/>
<evidence type="ECO:0000256" key="3">
    <source>
        <dbReference type="ARBA" id="ARBA00022448"/>
    </source>
</evidence>
<dbReference type="SUPFAM" id="SSF52540">
    <property type="entry name" value="P-loop containing nucleoside triphosphate hydrolases"/>
    <property type="match status" value="1"/>
</dbReference>
<dbReference type="SUPFAM" id="SSF90123">
    <property type="entry name" value="ABC transporter transmembrane region"/>
    <property type="match status" value="1"/>
</dbReference>
<dbReference type="InterPro" id="IPR003439">
    <property type="entry name" value="ABC_transporter-like_ATP-bd"/>
</dbReference>
<dbReference type="Gene3D" id="3.40.50.300">
    <property type="entry name" value="P-loop containing nucleotide triphosphate hydrolases"/>
    <property type="match status" value="1"/>
</dbReference>
<keyword evidence="4 12" id="KW-0812">Transmembrane</keyword>
<feature type="transmembrane region" description="Helical" evidence="12">
    <location>
        <begin position="5"/>
        <end position="22"/>
    </location>
</feature>
<evidence type="ECO:0000256" key="12">
    <source>
        <dbReference type="SAM" id="Phobius"/>
    </source>
</evidence>
<dbReference type="GO" id="GO:0016020">
    <property type="term" value="C:membrane"/>
    <property type="evidence" value="ECO:0007669"/>
    <property type="project" value="UniProtKB-SubCell"/>
</dbReference>
<dbReference type="GO" id="GO:0016887">
    <property type="term" value="F:ATP hydrolysis activity"/>
    <property type="evidence" value="ECO:0007669"/>
    <property type="project" value="InterPro"/>
</dbReference>
<dbReference type="CDD" id="cd03244">
    <property type="entry name" value="ABCC_MRP_domain2"/>
    <property type="match status" value="1"/>
</dbReference>
<dbReference type="EMBL" id="GIBP01002348">
    <property type="protein sequence ID" value="NDV31317.1"/>
    <property type="molecule type" value="Transcribed_RNA"/>
</dbReference>
<evidence type="ECO:0000313" key="15">
    <source>
        <dbReference type="EMBL" id="NDV31317.1"/>
    </source>
</evidence>
<dbReference type="PANTHER" id="PTHR24223">
    <property type="entry name" value="ATP-BINDING CASSETTE SUB-FAMILY C"/>
    <property type="match status" value="1"/>
</dbReference>
<proteinExistence type="inferred from homology"/>
<accession>A0A6B2L343</accession>
<keyword evidence="5" id="KW-0677">Repeat</keyword>
<feature type="transmembrane region" description="Helical" evidence="12">
    <location>
        <begin position="124"/>
        <end position="146"/>
    </location>
</feature>
<dbReference type="SMART" id="SM00382">
    <property type="entry name" value="AAA"/>
    <property type="match status" value="1"/>
</dbReference>
<keyword evidence="10" id="KW-0325">Glycoprotein</keyword>
<comment type="similarity">
    <text evidence="2">Belongs to the ABC transporter superfamily. ABCC family. Conjugate transporter (TC 3.A.1.208) subfamily.</text>
</comment>
<reference evidence="15" key="1">
    <citation type="journal article" date="2020" name="J. Eukaryot. Microbiol.">
        <title>De novo Sequencing, Assembly and Annotation of the Transcriptome for the Free-Living Testate Amoeba Arcella intermedia.</title>
        <authorList>
            <person name="Ribeiro G.M."/>
            <person name="Porfirio-Sousa A.L."/>
            <person name="Maurer-Alcala X.X."/>
            <person name="Katz L.A."/>
            <person name="Lahr D.J.G."/>
        </authorList>
    </citation>
    <scope>NUCLEOTIDE SEQUENCE</scope>
</reference>
<evidence type="ECO:0000256" key="5">
    <source>
        <dbReference type="ARBA" id="ARBA00022737"/>
    </source>
</evidence>
<feature type="transmembrane region" description="Helical" evidence="12">
    <location>
        <begin position="94"/>
        <end position="112"/>
    </location>
</feature>
<keyword evidence="6" id="KW-0547">Nucleotide-binding</keyword>
<dbReference type="FunFam" id="3.40.50.300:FF:001172">
    <property type="entry name" value="Cystic fibrosis transmembrane conductance regulator"/>
    <property type="match status" value="1"/>
</dbReference>
<evidence type="ECO:0000256" key="4">
    <source>
        <dbReference type="ARBA" id="ARBA00022692"/>
    </source>
</evidence>
<dbReference type="Pfam" id="PF00664">
    <property type="entry name" value="ABC_membrane"/>
    <property type="match status" value="1"/>
</dbReference>
<feature type="domain" description="ABC transporter" evidence="13">
    <location>
        <begin position="225"/>
        <end position="456"/>
    </location>
</feature>
<evidence type="ECO:0000256" key="8">
    <source>
        <dbReference type="ARBA" id="ARBA00022989"/>
    </source>
</evidence>
<sequence>MSVPIFLPFLVVILVFFIPFQMKVNTGVIRIERILKSSKPPIFNHFKESIDGMQSIKSYHLEGKMTEKMYQVGDNYVTAYLLKHSFTAWFTTRVYGWGTLITFCLLGCILVVRNVEFFVIDSGLLTLGLIVGLSNTYLFAPFSLAICDVACEMTYTETIRGFFDIEQEETKQDGVSIGDMEKPPLTPKGSSQLSEPLLGYVPLDEQYEEGSEKSFQMVPKDGCEVRFENVWTRYHKDEDPVLKGISFDVKKGEKIGLVGRTGSGKSTILNTILRLQPIDEGQITIGGIPIQNFPLKTLRSSIISIIPQIPVIFKDTLRKNLDPFGEYSDNEILEVLKLVHLKQFSNRSSLDRCIEGSKLSIGERQLLCLARAILKKCPLVLLDEPTASLDLDTANLVKEIIDEYFQERTLFFVAHHLHLVMNLDKIIVFQKGQIIEFDSVSNLIKKKGLFYDMVMSTGPQTSQKLIQMVKQH</sequence>
<comment type="subcellular location">
    <subcellularLocation>
        <location evidence="1">Membrane</location>
        <topology evidence="1">Multi-pass membrane protein</topology>
    </subcellularLocation>
</comment>
<protein>
    <recommendedName>
        <fullName evidence="16">ABC transporter domain-containing protein</fullName>
    </recommendedName>
</protein>
<dbReference type="InterPro" id="IPR027417">
    <property type="entry name" value="P-loop_NTPase"/>
</dbReference>
<keyword evidence="9 12" id="KW-0472">Membrane</keyword>
<dbReference type="InterPro" id="IPR003593">
    <property type="entry name" value="AAA+_ATPase"/>
</dbReference>
<evidence type="ECO:0008006" key="16">
    <source>
        <dbReference type="Google" id="ProtNLM"/>
    </source>
</evidence>
<keyword evidence="3" id="KW-0813">Transport</keyword>